<dbReference type="EMBL" id="CM042017">
    <property type="protein sequence ID" value="KAI3689929.1"/>
    <property type="molecule type" value="Genomic_DNA"/>
</dbReference>
<reference evidence="2" key="1">
    <citation type="journal article" date="2022" name="Mol. Ecol. Resour.">
        <title>The genomes of chicory, endive, great burdock and yacon provide insights into Asteraceae palaeo-polyploidization history and plant inulin production.</title>
        <authorList>
            <person name="Fan W."/>
            <person name="Wang S."/>
            <person name="Wang H."/>
            <person name="Wang A."/>
            <person name="Jiang F."/>
            <person name="Liu H."/>
            <person name="Zhao H."/>
            <person name="Xu D."/>
            <person name="Zhang Y."/>
        </authorList>
    </citation>
    <scope>NUCLEOTIDE SEQUENCE [LARGE SCALE GENOMIC DNA]</scope>
    <source>
        <strain evidence="2">cv. Punajuju</strain>
    </source>
</reference>
<evidence type="ECO:0000313" key="2">
    <source>
        <dbReference type="Proteomes" id="UP001055811"/>
    </source>
</evidence>
<evidence type="ECO:0000313" key="1">
    <source>
        <dbReference type="EMBL" id="KAI3689929.1"/>
    </source>
</evidence>
<reference evidence="1 2" key="2">
    <citation type="journal article" date="2022" name="Mol. Ecol. Resour.">
        <title>The genomes of chicory, endive, great burdock and yacon provide insights into Asteraceae paleo-polyploidization history and plant inulin production.</title>
        <authorList>
            <person name="Fan W."/>
            <person name="Wang S."/>
            <person name="Wang H."/>
            <person name="Wang A."/>
            <person name="Jiang F."/>
            <person name="Liu H."/>
            <person name="Zhao H."/>
            <person name="Xu D."/>
            <person name="Zhang Y."/>
        </authorList>
    </citation>
    <scope>NUCLEOTIDE SEQUENCE [LARGE SCALE GENOMIC DNA]</scope>
    <source>
        <strain evidence="2">cv. Punajuju</strain>
        <tissue evidence="1">Leaves</tissue>
    </source>
</reference>
<comment type="caution">
    <text evidence="1">The sequence shown here is derived from an EMBL/GenBank/DDBJ whole genome shotgun (WGS) entry which is preliminary data.</text>
</comment>
<protein>
    <submittedName>
        <fullName evidence="1">Uncharacterized protein</fullName>
    </submittedName>
</protein>
<gene>
    <name evidence="1" type="ORF">L2E82_47900</name>
</gene>
<name>A0ACB8YX19_CICIN</name>
<proteinExistence type="predicted"/>
<dbReference type="Proteomes" id="UP001055811">
    <property type="component" value="Linkage Group LG09"/>
</dbReference>
<sequence>MTDLSKDGLGILSCITKCLEDAGVSPEEVNYVNCHATSTLAGDLAEVNAIKKIFKYMSENEDEWYKGMYPRTTMILGVSPFFVYGATRKFEANTTMCEFIY</sequence>
<keyword evidence="2" id="KW-1185">Reference proteome</keyword>
<accession>A0ACB8YX19</accession>
<organism evidence="1 2">
    <name type="scientific">Cichorium intybus</name>
    <name type="common">Chicory</name>
    <dbReference type="NCBI Taxonomy" id="13427"/>
    <lineage>
        <taxon>Eukaryota</taxon>
        <taxon>Viridiplantae</taxon>
        <taxon>Streptophyta</taxon>
        <taxon>Embryophyta</taxon>
        <taxon>Tracheophyta</taxon>
        <taxon>Spermatophyta</taxon>
        <taxon>Magnoliopsida</taxon>
        <taxon>eudicotyledons</taxon>
        <taxon>Gunneridae</taxon>
        <taxon>Pentapetalae</taxon>
        <taxon>asterids</taxon>
        <taxon>campanulids</taxon>
        <taxon>Asterales</taxon>
        <taxon>Asteraceae</taxon>
        <taxon>Cichorioideae</taxon>
        <taxon>Cichorieae</taxon>
        <taxon>Cichoriinae</taxon>
        <taxon>Cichorium</taxon>
    </lineage>
</organism>